<dbReference type="AlphaFoldDB" id="A0A285V647"/>
<gene>
    <name evidence="2" type="ORF">SAMN05660748_1202</name>
</gene>
<accession>A0A285V647</accession>
<dbReference type="Proteomes" id="UP000219435">
    <property type="component" value="Unassembled WGS sequence"/>
</dbReference>
<evidence type="ECO:0000313" key="2">
    <source>
        <dbReference type="EMBL" id="SOC48506.1"/>
    </source>
</evidence>
<name>A0A285V647_9ACTN</name>
<evidence type="ECO:0000313" key="3">
    <source>
        <dbReference type="Proteomes" id="UP000219435"/>
    </source>
</evidence>
<dbReference type="OrthoDB" id="5197650at2"/>
<dbReference type="RefSeq" id="WP_097194157.1">
    <property type="nucleotide sequence ID" value="NZ_OBQI01000002.1"/>
</dbReference>
<dbReference type="CDD" id="cd12108">
    <property type="entry name" value="Hr-like"/>
    <property type="match status" value="1"/>
</dbReference>
<proteinExistence type="predicted"/>
<organism evidence="2 3">
    <name type="scientific">Blastococcus aggregatus</name>
    <dbReference type="NCBI Taxonomy" id="38502"/>
    <lineage>
        <taxon>Bacteria</taxon>
        <taxon>Bacillati</taxon>
        <taxon>Actinomycetota</taxon>
        <taxon>Actinomycetes</taxon>
        <taxon>Geodermatophilales</taxon>
        <taxon>Geodermatophilaceae</taxon>
        <taxon>Blastococcus</taxon>
    </lineage>
</organism>
<evidence type="ECO:0000259" key="1">
    <source>
        <dbReference type="Pfam" id="PF01814"/>
    </source>
</evidence>
<feature type="domain" description="Hemerythrin-like" evidence="1">
    <location>
        <begin position="32"/>
        <end position="167"/>
    </location>
</feature>
<dbReference type="Gene3D" id="1.20.120.520">
    <property type="entry name" value="nmb1532 protein domain like"/>
    <property type="match status" value="1"/>
</dbReference>
<sequence>MSPIAHRPAGPALLDLPGQTSVAEGPLDLNGMYLAHHAFRRDLASFARAAAGTPVPEREVWRALGVRWERFGHVLHHHHSAEDEVLWPQLLDLVDGQGDADGRATLEAMETEHHLIDPLLAGCAEGFAAMAERPEEGTRQQLAGCVGRTREVLAHHLRHEEEEALPIVQRLLSQEGWDAVEEAAGSGTSIQRMRFLVPWIADGLTRPQLDAAFASVGNVFRVVLWGTRRRYARETSLAFRFA</sequence>
<dbReference type="Pfam" id="PF01814">
    <property type="entry name" value="Hemerythrin"/>
    <property type="match status" value="1"/>
</dbReference>
<dbReference type="EMBL" id="OBQI01000002">
    <property type="protein sequence ID" value="SOC48506.1"/>
    <property type="molecule type" value="Genomic_DNA"/>
</dbReference>
<dbReference type="InterPro" id="IPR012312">
    <property type="entry name" value="Hemerythrin-like"/>
</dbReference>
<reference evidence="3" key="1">
    <citation type="submission" date="2017-08" db="EMBL/GenBank/DDBJ databases">
        <authorList>
            <person name="Varghese N."/>
            <person name="Submissions S."/>
        </authorList>
    </citation>
    <scope>NUCLEOTIDE SEQUENCE [LARGE SCALE GENOMIC DNA]</scope>
    <source>
        <strain evidence="3">DSM 4725</strain>
    </source>
</reference>
<keyword evidence="3" id="KW-1185">Reference proteome</keyword>
<protein>
    <submittedName>
        <fullName evidence="2">Hemerythrin HHE cation binding domain-containing protein</fullName>
    </submittedName>
</protein>